<keyword evidence="3" id="KW-1185">Reference proteome</keyword>
<gene>
    <name evidence="2" type="ORF">H9630_03545</name>
</gene>
<comment type="caution">
    <text evidence="2">The sequence shown here is derived from an EMBL/GenBank/DDBJ whole genome shotgun (WGS) entry which is preliminary data.</text>
</comment>
<sequence length="407" mass="45598">MGESTVLHLPARIILSPDAAPSTDADLEKINRHTLEPVAAADIFTFSGNCSNDRTDSHFTRMDPMTTLRNYAEDLKSGVSLQEGHNIYVNPYGRSYDGEVTTLGDENGVSNAVRGSWYIMRNISVNGNKTDDTIRQIKAGIIRDMSVGFSGGSYRCGSCGKDLYNSDCPHIPGLEDENGRMSFAWIVDARLREVSTVYKGSTPDAYIDKAREYMQQGQMELDKVHKLEQQFNVRLDDGSRSFYIANKKGARSTMDLLEQMRTAIAENKIEKRSIYELLGTEGEKFRQPDDIAIRNELGDAASVDGVKKMKEEAEQGRQYVTDLVDKAVEARVRAQGEGFKAEPYKNMLSRSADIQYIKDEIESWDGMTEQRFTPGRQTEAEKLQARQQKNTDEDGVIVSETYKGVGK</sequence>
<name>A0ABR8WA84_9BACL</name>
<evidence type="ECO:0000256" key="1">
    <source>
        <dbReference type="SAM" id="MobiDB-lite"/>
    </source>
</evidence>
<dbReference type="EMBL" id="JACSPU010000001">
    <property type="protein sequence ID" value="MBD8013882.1"/>
    <property type="molecule type" value="Genomic_DNA"/>
</dbReference>
<accession>A0ABR8WA84</accession>
<protein>
    <submittedName>
        <fullName evidence="2">Uncharacterized protein</fullName>
    </submittedName>
</protein>
<evidence type="ECO:0000313" key="2">
    <source>
        <dbReference type="EMBL" id="MBD8013882.1"/>
    </source>
</evidence>
<reference evidence="2 3" key="1">
    <citation type="submission" date="2020-08" db="EMBL/GenBank/DDBJ databases">
        <title>A Genomic Blueprint of the Chicken Gut Microbiome.</title>
        <authorList>
            <person name="Gilroy R."/>
            <person name="Ravi A."/>
            <person name="Getino M."/>
            <person name="Pursley I."/>
            <person name="Horton D.L."/>
            <person name="Alikhan N.-F."/>
            <person name="Baker D."/>
            <person name="Gharbi K."/>
            <person name="Hall N."/>
            <person name="Watson M."/>
            <person name="Adriaenssens E.M."/>
            <person name="Foster-Nyarko E."/>
            <person name="Jarju S."/>
            <person name="Secka A."/>
            <person name="Antonio M."/>
            <person name="Oren A."/>
            <person name="Chaudhuri R."/>
            <person name="La Ragione R.M."/>
            <person name="Hildebrand F."/>
            <person name="Pallen M.J."/>
        </authorList>
    </citation>
    <scope>NUCLEOTIDE SEQUENCE [LARGE SCALE GENOMIC DNA]</scope>
    <source>
        <strain evidence="2 3">Sa1BUA13</strain>
    </source>
</reference>
<feature type="region of interest" description="Disordered" evidence="1">
    <location>
        <begin position="385"/>
        <end position="407"/>
    </location>
</feature>
<evidence type="ECO:0000313" key="3">
    <source>
        <dbReference type="Proteomes" id="UP000658980"/>
    </source>
</evidence>
<dbReference type="RefSeq" id="WP_191714091.1">
    <property type="nucleotide sequence ID" value="NZ_JACSPU010000001.1"/>
</dbReference>
<dbReference type="Proteomes" id="UP000658980">
    <property type="component" value="Unassembled WGS sequence"/>
</dbReference>
<organism evidence="2 3">
    <name type="scientific">Planococcus wigleyi</name>
    <dbReference type="NCBI Taxonomy" id="2762216"/>
    <lineage>
        <taxon>Bacteria</taxon>
        <taxon>Bacillati</taxon>
        <taxon>Bacillota</taxon>
        <taxon>Bacilli</taxon>
        <taxon>Bacillales</taxon>
        <taxon>Caryophanaceae</taxon>
        <taxon>Planococcus</taxon>
    </lineage>
</organism>
<proteinExistence type="predicted"/>